<sequence length="115" mass="13595">MAQYRDPYPPPSSSSCDSYDDRYKMTDPLLQRDDYCVPRPRDCPPDQQPVFDPCDHIGQRTMLDFYCTEHNLFDAAASNYFKYKEPLGKSLVWSVLDSRNLQLLALEIVNFWFWK</sequence>
<evidence type="ECO:0000313" key="2">
    <source>
        <dbReference type="EMBL" id="CAG6685177.1"/>
    </source>
</evidence>
<evidence type="ECO:0000256" key="1">
    <source>
        <dbReference type="SAM" id="MobiDB-lite"/>
    </source>
</evidence>
<dbReference type="EMBL" id="HBUF01271060">
    <property type="protein sequence ID" value="CAG6685177.1"/>
    <property type="molecule type" value="Transcribed_RNA"/>
</dbReference>
<proteinExistence type="predicted"/>
<reference evidence="2" key="1">
    <citation type="submission" date="2021-05" db="EMBL/GenBank/DDBJ databases">
        <authorList>
            <person name="Alioto T."/>
            <person name="Alioto T."/>
            <person name="Gomez Garrido J."/>
        </authorList>
    </citation>
    <scope>NUCLEOTIDE SEQUENCE</scope>
</reference>
<protein>
    <submittedName>
        <fullName evidence="2">Uncharacterized protein</fullName>
    </submittedName>
</protein>
<name>A0A8D8TFK8_9HEMI</name>
<feature type="region of interest" description="Disordered" evidence="1">
    <location>
        <begin position="1"/>
        <end position="21"/>
    </location>
</feature>
<organism evidence="2">
    <name type="scientific">Cacopsylla melanoneura</name>
    <dbReference type="NCBI Taxonomy" id="428564"/>
    <lineage>
        <taxon>Eukaryota</taxon>
        <taxon>Metazoa</taxon>
        <taxon>Ecdysozoa</taxon>
        <taxon>Arthropoda</taxon>
        <taxon>Hexapoda</taxon>
        <taxon>Insecta</taxon>
        <taxon>Pterygota</taxon>
        <taxon>Neoptera</taxon>
        <taxon>Paraneoptera</taxon>
        <taxon>Hemiptera</taxon>
        <taxon>Sternorrhyncha</taxon>
        <taxon>Psylloidea</taxon>
        <taxon>Psyllidae</taxon>
        <taxon>Psyllinae</taxon>
        <taxon>Cacopsylla</taxon>
    </lineage>
</organism>
<accession>A0A8D8TFK8</accession>
<dbReference type="AlphaFoldDB" id="A0A8D8TFK8"/>
<dbReference type="EMBL" id="HBUF01271059">
    <property type="protein sequence ID" value="CAG6685176.1"/>
    <property type="molecule type" value="Transcribed_RNA"/>
</dbReference>